<dbReference type="RefSeq" id="WP_336352349.1">
    <property type="nucleotide sequence ID" value="NZ_JAZAQL010000006.1"/>
</dbReference>
<evidence type="ECO:0000313" key="2">
    <source>
        <dbReference type="EMBL" id="MFC6955423.1"/>
    </source>
</evidence>
<gene>
    <name evidence="2" type="ORF">ACFQGB_21375</name>
</gene>
<feature type="domain" description="DUF7993" evidence="1">
    <location>
        <begin position="1"/>
        <end position="149"/>
    </location>
</feature>
<name>A0ABD5VLZ3_9EURY</name>
<comment type="caution">
    <text evidence="2">The sequence shown here is derived from an EMBL/GenBank/DDBJ whole genome shotgun (WGS) entry which is preliminary data.</text>
</comment>
<dbReference type="EMBL" id="JBHSXN010000006">
    <property type="protein sequence ID" value="MFC6955423.1"/>
    <property type="molecule type" value="Genomic_DNA"/>
</dbReference>
<dbReference type="Pfam" id="PF25956">
    <property type="entry name" value="DUF7993"/>
    <property type="match status" value="1"/>
</dbReference>
<dbReference type="InterPro" id="IPR058306">
    <property type="entry name" value="DUF7993"/>
</dbReference>
<dbReference type="Proteomes" id="UP001596395">
    <property type="component" value="Unassembled WGS sequence"/>
</dbReference>
<dbReference type="AlphaFoldDB" id="A0ABD5VLZ3"/>
<proteinExistence type="predicted"/>
<organism evidence="2 3">
    <name type="scientific">Halorubellus litoreus</name>
    <dbReference type="NCBI Taxonomy" id="755308"/>
    <lineage>
        <taxon>Archaea</taxon>
        <taxon>Methanobacteriati</taxon>
        <taxon>Methanobacteriota</taxon>
        <taxon>Stenosarchaea group</taxon>
        <taxon>Halobacteria</taxon>
        <taxon>Halobacteriales</taxon>
        <taxon>Halorubellaceae</taxon>
        <taxon>Halorubellus</taxon>
    </lineage>
</organism>
<sequence length="152" mass="16022">MTERRVTDGVRIAELLSSELHGRTDGVLAHVAVTDAVADVTPTEDGVRAYDVVWSPEALVDEPEQDVAVLEVDVGDADGERLASVFVHPDRARVEFHAGVDVAVEAAEGTRLRVRPKATTPPRTLAFVESGAAVKDAADVASAVVAALLEDS</sequence>
<reference evidence="2 3" key="1">
    <citation type="journal article" date="2019" name="Int. J. Syst. Evol. Microbiol.">
        <title>The Global Catalogue of Microorganisms (GCM) 10K type strain sequencing project: providing services to taxonomists for standard genome sequencing and annotation.</title>
        <authorList>
            <consortium name="The Broad Institute Genomics Platform"/>
            <consortium name="The Broad Institute Genome Sequencing Center for Infectious Disease"/>
            <person name="Wu L."/>
            <person name="Ma J."/>
        </authorList>
    </citation>
    <scope>NUCLEOTIDE SEQUENCE [LARGE SCALE GENOMIC DNA]</scope>
    <source>
        <strain evidence="2 3">GX26</strain>
    </source>
</reference>
<evidence type="ECO:0000313" key="3">
    <source>
        <dbReference type="Proteomes" id="UP001596395"/>
    </source>
</evidence>
<accession>A0ABD5VLZ3</accession>
<keyword evidence="3" id="KW-1185">Reference proteome</keyword>
<protein>
    <recommendedName>
        <fullName evidence="1">DUF7993 domain-containing protein</fullName>
    </recommendedName>
</protein>
<evidence type="ECO:0000259" key="1">
    <source>
        <dbReference type="Pfam" id="PF25956"/>
    </source>
</evidence>